<feature type="compositionally biased region" description="Basic and acidic residues" evidence="1">
    <location>
        <begin position="51"/>
        <end position="61"/>
    </location>
</feature>
<evidence type="ECO:0000313" key="2">
    <source>
        <dbReference type="EMBL" id="KAJ5219464.1"/>
    </source>
</evidence>
<organism evidence="2 3">
    <name type="scientific">Penicillium cinerascens</name>
    <dbReference type="NCBI Taxonomy" id="70096"/>
    <lineage>
        <taxon>Eukaryota</taxon>
        <taxon>Fungi</taxon>
        <taxon>Dikarya</taxon>
        <taxon>Ascomycota</taxon>
        <taxon>Pezizomycotina</taxon>
        <taxon>Eurotiomycetes</taxon>
        <taxon>Eurotiomycetidae</taxon>
        <taxon>Eurotiales</taxon>
        <taxon>Aspergillaceae</taxon>
        <taxon>Penicillium</taxon>
    </lineage>
</organism>
<gene>
    <name evidence="2" type="ORF">N7498_001563</name>
</gene>
<reference evidence="2" key="1">
    <citation type="submission" date="2022-12" db="EMBL/GenBank/DDBJ databases">
        <authorList>
            <person name="Petersen C."/>
        </authorList>
    </citation>
    <scope>NUCLEOTIDE SEQUENCE</scope>
    <source>
        <strain evidence="2">IBT 15544</strain>
    </source>
</reference>
<dbReference type="RefSeq" id="XP_058314037.1">
    <property type="nucleotide sequence ID" value="XM_058448626.1"/>
</dbReference>
<dbReference type="Proteomes" id="UP001150904">
    <property type="component" value="Unassembled WGS sequence"/>
</dbReference>
<proteinExistence type="predicted"/>
<evidence type="ECO:0000313" key="3">
    <source>
        <dbReference type="Proteomes" id="UP001150904"/>
    </source>
</evidence>
<accession>A0A9W9NGC9</accession>
<protein>
    <submittedName>
        <fullName evidence="2">Uncharacterized protein</fullName>
    </submittedName>
</protein>
<evidence type="ECO:0000256" key="1">
    <source>
        <dbReference type="SAM" id="MobiDB-lite"/>
    </source>
</evidence>
<keyword evidence="3" id="KW-1185">Reference proteome</keyword>
<sequence>MPRNAPREVRDKQGRNSQEKEAIFQITQSGINLQRLPQKESPPGAAMKAHKIPDRREEHLLGHQSPPLHVREAQAVPQDLNDSSSDDEIIVPSSQRRNRRVPPMETHLSMSPS</sequence>
<dbReference type="EMBL" id="JAPQKR010000004">
    <property type="protein sequence ID" value="KAJ5219464.1"/>
    <property type="molecule type" value="Genomic_DNA"/>
</dbReference>
<dbReference type="GeneID" id="83175926"/>
<name>A0A9W9NGC9_9EURO</name>
<comment type="caution">
    <text evidence="2">The sequence shown here is derived from an EMBL/GenBank/DDBJ whole genome shotgun (WGS) entry which is preliminary data.</text>
</comment>
<feature type="region of interest" description="Disordered" evidence="1">
    <location>
        <begin position="1"/>
        <end position="20"/>
    </location>
</feature>
<dbReference type="AlphaFoldDB" id="A0A9W9NGC9"/>
<feature type="region of interest" description="Disordered" evidence="1">
    <location>
        <begin position="27"/>
        <end position="113"/>
    </location>
</feature>
<reference evidence="2" key="2">
    <citation type="journal article" date="2023" name="IMA Fungus">
        <title>Comparative genomic study of the Penicillium genus elucidates a diverse pangenome and 15 lateral gene transfer events.</title>
        <authorList>
            <person name="Petersen C."/>
            <person name="Sorensen T."/>
            <person name="Nielsen M.R."/>
            <person name="Sondergaard T.E."/>
            <person name="Sorensen J.L."/>
            <person name="Fitzpatrick D.A."/>
            <person name="Frisvad J.C."/>
            <person name="Nielsen K.L."/>
        </authorList>
    </citation>
    <scope>NUCLEOTIDE SEQUENCE</scope>
    <source>
        <strain evidence="2">IBT 15544</strain>
    </source>
</reference>